<gene>
    <name evidence="2" type="ORF">KC19_9G087800</name>
</gene>
<dbReference type="Proteomes" id="UP000822688">
    <property type="component" value="Chromosome 9"/>
</dbReference>
<feature type="chain" id="PRO_5035902218" evidence="1">
    <location>
        <begin position="19"/>
        <end position="68"/>
    </location>
</feature>
<dbReference type="EMBL" id="CM026430">
    <property type="protein sequence ID" value="KAG0561742.1"/>
    <property type="molecule type" value="Genomic_DNA"/>
</dbReference>
<comment type="caution">
    <text evidence="2">The sequence shown here is derived from an EMBL/GenBank/DDBJ whole genome shotgun (WGS) entry which is preliminary data.</text>
</comment>
<organism evidence="2 3">
    <name type="scientific">Ceratodon purpureus</name>
    <name type="common">Fire moss</name>
    <name type="synonym">Dicranum purpureum</name>
    <dbReference type="NCBI Taxonomy" id="3225"/>
    <lineage>
        <taxon>Eukaryota</taxon>
        <taxon>Viridiplantae</taxon>
        <taxon>Streptophyta</taxon>
        <taxon>Embryophyta</taxon>
        <taxon>Bryophyta</taxon>
        <taxon>Bryophytina</taxon>
        <taxon>Bryopsida</taxon>
        <taxon>Dicranidae</taxon>
        <taxon>Pseudoditrichales</taxon>
        <taxon>Ditrichaceae</taxon>
        <taxon>Ceratodon</taxon>
    </lineage>
</organism>
<proteinExistence type="predicted"/>
<accession>A0A8T0GXW2</accession>
<reference evidence="2" key="1">
    <citation type="submission" date="2020-06" db="EMBL/GenBank/DDBJ databases">
        <title>WGS assembly of Ceratodon purpureus strain R40.</title>
        <authorList>
            <person name="Carey S.B."/>
            <person name="Jenkins J."/>
            <person name="Shu S."/>
            <person name="Lovell J.T."/>
            <person name="Sreedasyam A."/>
            <person name="Maumus F."/>
            <person name="Tiley G.P."/>
            <person name="Fernandez-Pozo N."/>
            <person name="Barry K."/>
            <person name="Chen C."/>
            <person name="Wang M."/>
            <person name="Lipzen A."/>
            <person name="Daum C."/>
            <person name="Saski C.A."/>
            <person name="Payton A.C."/>
            <person name="Mcbreen J.C."/>
            <person name="Conrad R.E."/>
            <person name="Kollar L.M."/>
            <person name="Olsson S."/>
            <person name="Huttunen S."/>
            <person name="Landis J.B."/>
            <person name="Wickett N.J."/>
            <person name="Johnson M.G."/>
            <person name="Rensing S.A."/>
            <person name="Grimwood J."/>
            <person name="Schmutz J."/>
            <person name="Mcdaniel S.F."/>
        </authorList>
    </citation>
    <scope>NUCLEOTIDE SEQUENCE</scope>
    <source>
        <strain evidence="2">R40</strain>
    </source>
</reference>
<sequence>MHWRRLLVALVGVLLDLASKLWPCKDKSTLGLKLKCRYWTLKGVMWLWLCLISASGEESAEQVRLTSA</sequence>
<keyword evidence="1" id="KW-0732">Signal</keyword>
<protein>
    <submittedName>
        <fullName evidence="2">Uncharacterized protein</fullName>
    </submittedName>
</protein>
<keyword evidence="3" id="KW-1185">Reference proteome</keyword>
<evidence type="ECO:0000256" key="1">
    <source>
        <dbReference type="SAM" id="SignalP"/>
    </source>
</evidence>
<feature type="signal peptide" evidence="1">
    <location>
        <begin position="1"/>
        <end position="18"/>
    </location>
</feature>
<evidence type="ECO:0000313" key="3">
    <source>
        <dbReference type="Proteomes" id="UP000822688"/>
    </source>
</evidence>
<evidence type="ECO:0000313" key="2">
    <source>
        <dbReference type="EMBL" id="KAG0561742.1"/>
    </source>
</evidence>
<name>A0A8T0GXW2_CERPU</name>
<dbReference type="AlphaFoldDB" id="A0A8T0GXW2"/>